<feature type="transmembrane region" description="Helical" evidence="6">
    <location>
        <begin position="173"/>
        <end position="192"/>
    </location>
</feature>
<reference evidence="8" key="1">
    <citation type="journal article" date="2019" name="Int. J. Syst. Evol. Microbiol.">
        <title>The Global Catalogue of Microorganisms (GCM) 10K type strain sequencing project: providing services to taxonomists for standard genome sequencing and annotation.</title>
        <authorList>
            <consortium name="The Broad Institute Genomics Platform"/>
            <consortium name="The Broad Institute Genome Sequencing Center for Infectious Disease"/>
            <person name="Wu L."/>
            <person name="Ma J."/>
        </authorList>
    </citation>
    <scope>NUCLEOTIDE SEQUENCE [LARGE SCALE GENOMIC DNA]</scope>
    <source>
        <strain evidence="8">CCM 9110</strain>
    </source>
</reference>
<feature type="transmembrane region" description="Helical" evidence="6">
    <location>
        <begin position="102"/>
        <end position="123"/>
    </location>
</feature>
<feature type="transmembrane region" description="Helical" evidence="6">
    <location>
        <begin position="324"/>
        <end position="341"/>
    </location>
</feature>
<dbReference type="InterPro" id="IPR036259">
    <property type="entry name" value="MFS_trans_sf"/>
</dbReference>
<proteinExistence type="predicted"/>
<evidence type="ECO:0000313" key="7">
    <source>
        <dbReference type="EMBL" id="MFD1399468.1"/>
    </source>
</evidence>
<feature type="transmembrane region" description="Helical" evidence="6">
    <location>
        <begin position="271"/>
        <end position="293"/>
    </location>
</feature>
<feature type="transmembrane region" description="Helical" evidence="6">
    <location>
        <begin position="77"/>
        <end position="96"/>
    </location>
</feature>
<feature type="transmembrane region" description="Helical" evidence="6">
    <location>
        <begin position="300"/>
        <end position="318"/>
    </location>
</feature>
<dbReference type="Gene3D" id="1.20.1250.20">
    <property type="entry name" value="MFS general substrate transporter like domains"/>
    <property type="match status" value="1"/>
</dbReference>
<dbReference type="RefSeq" id="WP_204119629.1">
    <property type="nucleotide sequence ID" value="NZ_BOLV01000019.1"/>
</dbReference>
<dbReference type="Proteomes" id="UP001597199">
    <property type="component" value="Unassembled WGS sequence"/>
</dbReference>
<feature type="transmembrane region" description="Helical" evidence="6">
    <location>
        <begin position="362"/>
        <end position="386"/>
    </location>
</feature>
<evidence type="ECO:0000256" key="4">
    <source>
        <dbReference type="ARBA" id="ARBA00022989"/>
    </source>
</evidence>
<accession>A0ABW4BHB2</accession>
<keyword evidence="8" id="KW-1185">Reference proteome</keyword>
<evidence type="ECO:0000256" key="6">
    <source>
        <dbReference type="SAM" id="Phobius"/>
    </source>
</evidence>
<evidence type="ECO:0000313" key="8">
    <source>
        <dbReference type="Proteomes" id="UP001597199"/>
    </source>
</evidence>
<protein>
    <submittedName>
        <fullName evidence="7">MFS transporter</fullName>
    </submittedName>
</protein>
<dbReference type="PANTHER" id="PTHR23513">
    <property type="entry name" value="INTEGRAL MEMBRANE EFFLUX PROTEIN-RELATED"/>
    <property type="match status" value="1"/>
</dbReference>
<dbReference type="SUPFAM" id="SSF103473">
    <property type="entry name" value="MFS general substrate transporter"/>
    <property type="match status" value="1"/>
</dbReference>
<keyword evidence="3 6" id="KW-0812">Transmembrane</keyword>
<feature type="transmembrane region" description="Helical" evidence="6">
    <location>
        <begin position="144"/>
        <end position="167"/>
    </location>
</feature>
<organism evidence="7 8">
    <name type="scientific">Lacticaseibacillus suilingensis</name>
    <dbReference type="NCBI Taxonomy" id="2799577"/>
    <lineage>
        <taxon>Bacteria</taxon>
        <taxon>Bacillati</taxon>
        <taxon>Bacillota</taxon>
        <taxon>Bacilli</taxon>
        <taxon>Lactobacillales</taxon>
        <taxon>Lactobacillaceae</taxon>
        <taxon>Lacticaseibacillus</taxon>
    </lineage>
</organism>
<evidence type="ECO:0000256" key="5">
    <source>
        <dbReference type="ARBA" id="ARBA00023136"/>
    </source>
</evidence>
<evidence type="ECO:0000256" key="3">
    <source>
        <dbReference type="ARBA" id="ARBA00022692"/>
    </source>
</evidence>
<keyword evidence="5 6" id="KW-0472">Membrane</keyword>
<evidence type="ECO:0000256" key="1">
    <source>
        <dbReference type="ARBA" id="ARBA00004651"/>
    </source>
</evidence>
<feature type="transmembrane region" description="Helical" evidence="6">
    <location>
        <begin position="43"/>
        <end position="65"/>
    </location>
</feature>
<dbReference type="PANTHER" id="PTHR23513:SF6">
    <property type="entry name" value="MAJOR FACILITATOR SUPERFAMILY ASSOCIATED DOMAIN-CONTAINING PROTEIN"/>
    <property type="match status" value="1"/>
</dbReference>
<comment type="caution">
    <text evidence="7">The sequence shown here is derived from an EMBL/GenBank/DDBJ whole genome shotgun (WGS) entry which is preliminary data.</text>
</comment>
<feature type="transmembrane region" description="Helical" evidence="6">
    <location>
        <begin position="12"/>
        <end position="37"/>
    </location>
</feature>
<feature type="transmembrane region" description="Helical" evidence="6">
    <location>
        <begin position="233"/>
        <end position="259"/>
    </location>
</feature>
<name>A0ABW4BHB2_9LACO</name>
<sequence length="425" mass="45770">MNIYRTNKPFRILANAAFLSNIGSVMFNFVFMIYAQTLPFKTLALSLVTLANLLPTLVTMPSGYLADHTPAQRRFSFMFWLRLVQAALYVALAIIIQAPGTLATFAFLLAINVGSDLIADFTGNLIFHYQKHILHSQDEYQTGLGFLSGVGNIISMVFQAVGTSLILMLHHNYVAFGLINAASFALAALVLLQGRRQFKAADTAAAAEQVEAAPENMVQGFKRAMQFMVQDRALFAVIMLAVGINALGTSIDGLLSVLIANTTSLWFAHDFGVTLAIIGISASLSTTVAALFMHDGLQRWSLPALTMITTSALVLLAIDLVVWHNSYAMVALLVIACYPIGKINPRLSATIMSRVDSQHLATVASALQTLIMIGAPAGTALFLGIANLSSPTLAWAVFGGCAALMTLLAAWMRRFTTNPTTATEE</sequence>
<keyword evidence="4 6" id="KW-1133">Transmembrane helix</keyword>
<comment type="subcellular location">
    <subcellularLocation>
        <location evidence="1">Cell membrane</location>
        <topology evidence="1">Multi-pass membrane protein</topology>
    </subcellularLocation>
</comment>
<gene>
    <name evidence="7" type="ORF">ACFQ41_09115</name>
</gene>
<keyword evidence="2" id="KW-1003">Cell membrane</keyword>
<dbReference type="EMBL" id="JBHTOA010000033">
    <property type="protein sequence ID" value="MFD1399468.1"/>
    <property type="molecule type" value="Genomic_DNA"/>
</dbReference>
<feature type="transmembrane region" description="Helical" evidence="6">
    <location>
        <begin position="392"/>
        <end position="411"/>
    </location>
</feature>
<evidence type="ECO:0000256" key="2">
    <source>
        <dbReference type="ARBA" id="ARBA00022475"/>
    </source>
</evidence>